<accession>A0ACB8ZQA8</accession>
<name>A0ACB8ZQA8_CICIN</name>
<reference evidence="2" key="1">
    <citation type="journal article" date="2022" name="Mol. Ecol. Resour.">
        <title>The genomes of chicory, endive, great burdock and yacon provide insights into Asteraceae palaeo-polyploidization history and plant inulin production.</title>
        <authorList>
            <person name="Fan W."/>
            <person name="Wang S."/>
            <person name="Wang H."/>
            <person name="Wang A."/>
            <person name="Jiang F."/>
            <person name="Liu H."/>
            <person name="Zhao H."/>
            <person name="Xu D."/>
            <person name="Zhang Y."/>
        </authorList>
    </citation>
    <scope>NUCLEOTIDE SEQUENCE [LARGE SCALE GENOMIC DNA]</scope>
    <source>
        <strain evidence="2">cv. Punajuju</strain>
    </source>
</reference>
<dbReference type="Proteomes" id="UP001055811">
    <property type="component" value="Linkage Group LG08"/>
</dbReference>
<evidence type="ECO:0000313" key="2">
    <source>
        <dbReference type="Proteomes" id="UP001055811"/>
    </source>
</evidence>
<proteinExistence type="predicted"/>
<reference evidence="1 2" key="2">
    <citation type="journal article" date="2022" name="Mol. Ecol. Resour.">
        <title>The genomes of chicory, endive, great burdock and yacon provide insights into Asteraceae paleo-polyploidization history and plant inulin production.</title>
        <authorList>
            <person name="Fan W."/>
            <person name="Wang S."/>
            <person name="Wang H."/>
            <person name="Wang A."/>
            <person name="Jiang F."/>
            <person name="Liu H."/>
            <person name="Zhao H."/>
            <person name="Xu D."/>
            <person name="Zhang Y."/>
        </authorList>
    </citation>
    <scope>NUCLEOTIDE SEQUENCE [LARGE SCALE GENOMIC DNA]</scope>
    <source>
        <strain evidence="2">cv. Punajuju</strain>
        <tissue evidence="1">Leaves</tissue>
    </source>
</reference>
<protein>
    <submittedName>
        <fullName evidence="1">Uncharacterized protein</fullName>
    </submittedName>
</protein>
<organism evidence="1 2">
    <name type="scientific">Cichorium intybus</name>
    <name type="common">Chicory</name>
    <dbReference type="NCBI Taxonomy" id="13427"/>
    <lineage>
        <taxon>Eukaryota</taxon>
        <taxon>Viridiplantae</taxon>
        <taxon>Streptophyta</taxon>
        <taxon>Embryophyta</taxon>
        <taxon>Tracheophyta</taxon>
        <taxon>Spermatophyta</taxon>
        <taxon>Magnoliopsida</taxon>
        <taxon>eudicotyledons</taxon>
        <taxon>Gunneridae</taxon>
        <taxon>Pentapetalae</taxon>
        <taxon>asterids</taxon>
        <taxon>campanulids</taxon>
        <taxon>Asterales</taxon>
        <taxon>Asteraceae</taxon>
        <taxon>Cichorioideae</taxon>
        <taxon>Cichorieae</taxon>
        <taxon>Cichoriinae</taxon>
        <taxon>Cichorium</taxon>
    </lineage>
</organism>
<sequence>MLHGRLRCSTAIKRDTERISHVLQWRRNLIKPQQTRPKKNCNPCVCESHIRFTRWNCRGILSPTHHCHQYPFTIRPGRSLQGHSSLRQHHCHKLSVRALWKGLTPFATHLTLKYALRMGSNAVIQSAFNDANTRKIRRWREEDWVIQLKGMVKYLSIEQSQDYNMDHM</sequence>
<dbReference type="EMBL" id="CM042016">
    <property type="protein sequence ID" value="KAI3699747.1"/>
    <property type="molecule type" value="Genomic_DNA"/>
</dbReference>
<comment type="caution">
    <text evidence="1">The sequence shown here is derived from an EMBL/GenBank/DDBJ whole genome shotgun (WGS) entry which is preliminary data.</text>
</comment>
<keyword evidence="2" id="KW-1185">Reference proteome</keyword>
<evidence type="ECO:0000313" key="1">
    <source>
        <dbReference type="EMBL" id="KAI3699747.1"/>
    </source>
</evidence>
<gene>
    <name evidence="1" type="ORF">L2E82_44243</name>
</gene>